<evidence type="ECO:0000256" key="6">
    <source>
        <dbReference type="SAM" id="SignalP"/>
    </source>
</evidence>
<comment type="subcellular location">
    <subcellularLocation>
        <location evidence="1">Membrane</location>
        <topology evidence="1">Multi-pass membrane protein</topology>
    </subcellularLocation>
</comment>
<dbReference type="CDD" id="cd03127">
    <property type="entry name" value="tetraspanin_LEL"/>
    <property type="match status" value="1"/>
</dbReference>
<dbReference type="Proteomes" id="UP000887567">
    <property type="component" value="Unplaced"/>
</dbReference>
<organism evidence="7 8">
    <name type="scientific">Exaiptasia diaphana</name>
    <name type="common">Tropical sea anemone</name>
    <name type="synonym">Aiptasia pulchella</name>
    <dbReference type="NCBI Taxonomy" id="2652724"/>
    <lineage>
        <taxon>Eukaryota</taxon>
        <taxon>Metazoa</taxon>
        <taxon>Cnidaria</taxon>
        <taxon>Anthozoa</taxon>
        <taxon>Hexacorallia</taxon>
        <taxon>Actiniaria</taxon>
        <taxon>Aiptasiidae</taxon>
        <taxon>Exaiptasia</taxon>
    </lineage>
</organism>
<keyword evidence="3 5" id="KW-1133">Transmembrane helix</keyword>
<dbReference type="PANTHER" id="PTHR19282">
    <property type="entry name" value="TETRASPANIN"/>
    <property type="match status" value="1"/>
</dbReference>
<accession>A0A913Y1N7</accession>
<evidence type="ECO:0000256" key="5">
    <source>
        <dbReference type="SAM" id="Phobius"/>
    </source>
</evidence>
<dbReference type="Gene3D" id="1.10.1450.10">
    <property type="entry name" value="Tetraspanin"/>
    <property type="match status" value="1"/>
</dbReference>
<reference evidence="7" key="1">
    <citation type="submission" date="2022-11" db="UniProtKB">
        <authorList>
            <consortium name="EnsemblMetazoa"/>
        </authorList>
    </citation>
    <scope>IDENTIFICATION</scope>
</reference>
<feature type="transmembrane region" description="Helical" evidence="5">
    <location>
        <begin position="125"/>
        <end position="151"/>
    </location>
</feature>
<feature type="chain" id="PRO_5037112312" description="Tetraspanin" evidence="6">
    <location>
        <begin position="24"/>
        <end position="164"/>
    </location>
</feature>
<dbReference type="InterPro" id="IPR008952">
    <property type="entry name" value="Tetraspanin_EC2_sf"/>
</dbReference>
<evidence type="ECO:0000256" key="4">
    <source>
        <dbReference type="ARBA" id="ARBA00023136"/>
    </source>
</evidence>
<keyword evidence="8" id="KW-1185">Reference proteome</keyword>
<evidence type="ECO:0000256" key="2">
    <source>
        <dbReference type="ARBA" id="ARBA00022692"/>
    </source>
</evidence>
<dbReference type="EnsemblMetazoa" id="XM_021057711.2">
    <property type="protein sequence ID" value="XP_020913370.1"/>
    <property type="gene ID" value="LOC110251046"/>
</dbReference>
<dbReference type="GeneID" id="110251046"/>
<feature type="signal peptide" evidence="6">
    <location>
        <begin position="1"/>
        <end position="23"/>
    </location>
</feature>
<evidence type="ECO:0000256" key="3">
    <source>
        <dbReference type="ARBA" id="ARBA00022989"/>
    </source>
</evidence>
<evidence type="ECO:0000256" key="1">
    <source>
        <dbReference type="ARBA" id="ARBA00004141"/>
    </source>
</evidence>
<dbReference type="InterPro" id="IPR018499">
    <property type="entry name" value="Tetraspanin/Peripherin"/>
</dbReference>
<dbReference type="PANTHER" id="PTHR19282:SF511">
    <property type="entry name" value="TETRASPANIN"/>
    <property type="match status" value="1"/>
</dbReference>
<sequence>MLCTFVILLAVLLILEIAAAALAYKHKDEFKNELNKALKKKIDGYRASNKTNDVDDAQEKLKCCGINSYKDWNSTAFNKGGQGNLPDSCCKKVSSGCGKGKLTGKPDGVYTEGCLSKLSNDFNKILSATGGIAIAILVIQILGIIFGLILFCQVRNNQDVKEIH</sequence>
<evidence type="ECO:0000313" key="8">
    <source>
        <dbReference type="Proteomes" id="UP000887567"/>
    </source>
</evidence>
<dbReference type="RefSeq" id="XP_020913370.1">
    <property type="nucleotide sequence ID" value="XM_021057711.2"/>
</dbReference>
<proteinExistence type="predicted"/>
<keyword evidence="6" id="KW-0732">Signal</keyword>
<dbReference type="KEGG" id="epa:110251046"/>
<name>A0A913Y1N7_EXADI</name>
<dbReference type="Pfam" id="PF00335">
    <property type="entry name" value="Tetraspanin"/>
    <property type="match status" value="1"/>
</dbReference>
<evidence type="ECO:0008006" key="9">
    <source>
        <dbReference type="Google" id="ProtNLM"/>
    </source>
</evidence>
<dbReference type="GO" id="GO:0005886">
    <property type="term" value="C:plasma membrane"/>
    <property type="evidence" value="ECO:0007669"/>
    <property type="project" value="TreeGrafter"/>
</dbReference>
<keyword evidence="4 5" id="KW-0472">Membrane</keyword>
<dbReference type="AlphaFoldDB" id="A0A913Y1N7"/>
<keyword evidence="2 5" id="KW-0812">Transmembrane</keyword>
<dbReference type="OMA" id="GCIDAME"/>
<dbReference type="SUPFAM" id="SSF48652">
    <property type="entry name" value="Tetraspanin"/>
    <property type="match status" value="1"/>
</dbReference>
<evidence type="ECO:0000313" key="7">
    <source>
        <dbReference type="EnsemblMetazoa" id="XP_020913370.1"/>
    </source>
</evidence>
<protein>
    <recommendedName>
        <fullName evidence="9">Tetraspanin</fullName>
    </recommendedName>
</protein>
<dbReference type="OrthoDB" id="9972904at2759"/>